<reference evidence="2" key="1">
    <citation type="journal article" date="2023" name="Front. Plant Sci.">
        <title>Chromosomal-level genome assembly of Melastoma candidum provides insights into trichome evolution.</title>
        <authorList>
            <person name="Zhong Y."/>
            <person name="Wu W."/>
            <person name="Sun C."/>
            <person name="Zou P."/>
            <person name="Liu Y."/>
            <person name="Dai S."/>
            <person name="Zhou R."/>
        </authorList>
    </citation>
    <scope>NUCLEOTIDE SEQUENCE [LARGE SCALE GENOMIC DNA]</scope>
</reference>
<accession>A0ACB9L1U1</accession>
<evidence type="ECO:0000313" key="2">
    <source>
        <dbReference type="Proteomes" id="UP001057402"/>
    </source>
</evidence>
<dbReference type="Proteomes" id="UP001057402">
    <property type="component" value="Chromosome 12"/>
</dbReference>
<organism evidence="1 2">
    <name type="scientific">Melastoma candidum</name>
    <dbReference type="NCBI Taxonomy" id="119954"/>
    <lineage>
        <taxon>Eukaryota</taxon>
        <taxon>Viridiplantae</taxon>
        <taxon>Streptophyta</taxon>
        <taxon>Embryophyta</taxon>
        <taxon>Tracheophyta</taxon>
        <taxon>Spermatophyta</taxon>
        <taxon>Magnoliopsida</taxon>
        <taxon>eudicotyledons</taxon>
        <taxon>Gunneridae</taxon>
        <taxon>Pentapetalae</taxon>
        <taxon>rosids</taxon>
        <taxon>malvids</taxon>
        <taxon>Myrtales</taxon>
        <taxon>Melastomataceae</taxon>
        <taxon>Melastomatoideae</taxon>
        <taxon>Melastomateae</taxon>
        <taxon>Melastoma</taxon>
    </lineage>
</organism>
<name>A0ACB9L1U1_9MYRT</name>
<comment type="caution">
    <text evidence="1">The sequence shown here is derived from an EMBL/GenBank/DDBJ whole genome shotgun (WGS) entry which is preliminary data.</text>
</comment>
<evidence type="ECO:0000313" key="1">
    <source>
        <dbReference type="EMBL" id="KAI4303391.1"/>
    </source>
</evidence>
<gene>
    <name evidence="1" type="ORF">MLD38_039030</name>
</gene>
<keyword evidence="2" id="KW-1185">Reference proteome</keyword>
<sequence length="145" mass="15927">MKTSADDASQVAVVGGIEEDVEVERSIPEGEEMVKDSEDGEETMGLEKQAQEAAAEGNIHPDAREVEVAGEVNRSSKNGMEENERLRLMMERLMEVGKEQIDAIAKLTGRVKDLEGKLARSKKSRARRRCRTGTALPRIANAKSC</sequence>
<protein>
    <submittedName>
        <fullName evidence="1">Uncharacterized protein</fullName>
    </submittedName>
</protein>
<proteinExistence type="predicted"/>
<dbReference type="EMBL" id="CM042891">
    <property type="protein sequence ID" value="KAI4303391.1"/>
    <property type="molecule type" value="Genomic_DNA"/>
</dbReference>